<name>A0A067FLG0_CITSI</name>
<dbReference type="Pfam" id="PF02519">
    <property type="entry name" value="Auxin_inducible"/>
    <property type="match status" value="1"/>
</dbReference>
<dbReference type="PANTHER" id="PTHR31175">
    <property type="entry name" value="AUXIN-RESPONSIVE FAMILY PROTEIN"/>
    <property type="match status" value="1"/>
</dbReference>
<proteinExistence type="inferred from homology"/>
<keyword evidence="5" id="KW-1185">Reference proteome</keyword>
<dbReference type="AlphaFoldDB" id="A0A067FLG0"/>
<keyword evidence="2" id="KW-0217">Developmental protein</keyword>
<dbReference type="GO" id="GO:0009733">
    <property type="term" value="P:response to auxin"/>
    <property type="evidence" value="ECO:0007669"/>
    <property type="project" value="InterPro"/>
</dbReference>
<sequence>MISPKKLIKMSKKWQKLAASKQKRISFPTTGPVDAESCRTSSVCEKGHFVVYATDEKRFVIPLAYLKNNVIRELFKMAEDEFGLPSCGPITLPCDAVFMEYVVSLIQRGAAKDVEKALLMSLATTRCLPSSFIHQEHSNQHSFICSF</sequence>
<dbReference type="STRING" id="2711.A0A067FLG0"/>
<evidence type="ECO:0000313" key="5">
    <source>
        <dbReference type="Proteomes" id="UP000027120"/>
    </source>
</evidence>
<evidence type="ECO:0000256" key="2">
    <source>
        <dbReference type="ARBA" id="ARBA00022473"/>
    </source>
</evidence>
<organism evidence="4 5">
    <name type="scientific">Citrus sinensis</name>
    <name type="common">Sweet orange</name>
    <name type="synonym">Citrus aurantium var. sinensis</name>
    <dbReference type="NCBI Taxonomy" id="2711"/>
    <lineage>
        <taxon>Eukaryota</taxon>
        <taxon>Viridiplantae</taxon>
        <taxon>Streptophyta</taxon>
        <taxon>Embryophyta</taxon>
        <taxon>Tracheophyta</taxon>
        <taxon>Spermatophyta</taxon>
        <taxon>Magnoliopsida</taxon>
        <taxon>eudicotyledons</taxon>
        <taxon>Gunneridae</taxon>
        <taxon>Pentapetalae</taxon>
        <taxon>rosids</taxon>
        <taxon>malvids</taxon>
        <taxon>Sapindales</taxon>
        <taxon>Rutaceae</taxon>
        <taxon>Aurantioideae</taxon>
        <taxon>Citrus</taxon>
    </lineage>
</organism>
<evidence type="ECO:0000313" key="4">
    <source>
        <dbReference type="EMBL" id="KDO68229.1"/>
    </source>
</evidence>
<reference evidence="4 5" key="1">
    <citation type="submission" date="2014-04" db="EMBL/GenBank/DDBJ databases">
        <authorList>
            <consortium name="International Citrus Genome Consortium"/>
            <person name="Gmitter F."/>
            <person name="Chen C."/>
            <person name="Farmerie W."/>
            <person name="Harkins T."/>
            <person name="Desany B."/>
            <person name="Mohiuddin M."/>
            <person name="Kodira C."/>
            <person name="Borodovsky M."/>
            <person name="Lomsadze A."/>
            <person name="Burns P."/>
            <person name="Jenkins J."/>
            <person name="Prochnik S."/>
            <person name="Shu S."/>
            <person name="Chapman J."/>
            <person name="Pitluck S."/>
            <person name="Schmutz J."/>
            <person name="Rokhsar D."/>
        </authorList>
    </citation>
    <scope>NUCLEOTIDE SEQUENCE</scope>
</reference>
<dbReference type="Proteomes" id="UP000027120">
    <property type="component" value="Unassembled WGS sequence"/>
</dbReference>
<dbReference type="KEGG" id="cit:107178062"/>
<dbReference type="InterPro" id="IPR003676">
    <property type="entry name" value="SAUR_fam"/>
</dbReference>
<keyword evidence="3" id="KW-0341">Growth regulation</keyword>
<evidence type="ECO:0000256" key="1">
    <source>
        <dbReference type="ARBA" id="ARBA00006974"/>
    </source>
</evidence>
<dbReference type="PANTHER" id="PTHR31175:SF82">
    <property type="entry name" value="AUXIN-RESPONSIVE PROTEIN SAUR65"/>
    <property type="match status" value="1"/>
</dbReference>
<gene>
    <name evidence="4" type="ORF">CISIN_1g032077mg</name>
</gene>
<dbReference type="EMBL" id="KK784895">
    <property type="protein sequence ID" value="KDO68229.1"/>
    <property type="molecule type" value="Genomic_DNA"/>
</dbReference>
<accession>A0A067FLG0</accession>
<protein>
    <submittedName>
        <fullName evidence="4">Uncharacterized protein</fullName>
    </submittedName>
</protein>
<evidence type="ECO:0000256" key="3">
    <source>
        <dbReference type="ARBA" id="ARBA00022604"/>
    </source>
</evidence>
<comment type="similarity">
    <text evidence="1">Belongs to the ARG7 family.</text>
</comment>